<organism evidence="2 3">
    <name type="scientific">Eisenbergiella porci</name>
    <dbReference type="NCBI Taxonomy" id="2652274"/>
    <lineage>
        <taxon>Bacteria</taxon>
        <taxon>Bacillati</taxon>
        <taxon>Bacillota</taxon>
        <taxon>Clostridia</taxon>
        <taxon>Lachnospirales</taxon>
        <taxon>Lachnospiraceae</taxon>
        <taxon>Eisenbergiella</taxon>
    </lineage>
</organism>
<evidence type="ECO:0000313" key="2">
    <source>
        <dbReference type="EMBL" id="MSS90858.1"/>
    </source>
</evidence>
<evidence type="ECO:0000259" key="1">
    <source>
        <dbReference type="Pfam" id="PF13619"/>
    </source>
</evidence>
<proteinExistence type="predicted"/>
<dbReference type="EMBL" id="VUMI01000049">
    <property type="protein sequence ID" value="MSS90858.1"/>
    <property type="molecule type" value="Genomic_DNA"/>
</dbReference>
<protein>
    <submittedName>
        <fullName evidence="2">KTSC domain-containing protein</fullName>
    </submittedName>
</protein>
<sequence length="47" mass="5562">YIRFHSGSVYEYYDVPSSVYNGLMSASSKGTYHADFIKNRYRYRRVG</sequence>
<dbReference type="InterPro" id="IPR025309">
    <property type="entry name" value="KTSC_dom"/>
</dbReference>
<accession>A0A6N7WN23</accession>
<dbReference type="Proteomes" id="UP000436047">
    <property type="component" value="Unassembled WGS sequence"/>
</dbReference>
<reference evidence="2 3" key="1">
    <citation type="submission" date="2019-08" db="EMBL/GenBank/DDBJ databases">
        <title>In-depth cultivation of the pig gut microbiome towards novel bacterial diversity and tailored functional studies.</title>
        <authorList>
            <person name="Wylensek D."/>
            <person name="Hitch T.C.A."/>
            <person name="Clavel T."/>
        </authorList>
    </citation>
    <scope>NUCLEOTIDE SEQUENCE [LARGE SCALE GENOMIC DNA]</scope>
    <source>
        <strain evidence="2 3">WCA-389-WT-23B</strain>
    </source>
</reference>
<comment type="caution">
    <text evidence="2">The sequence shown here is derived from an EMBL/GenBank/DDBJ whole genome shotgun (WGS) entry which is preliminary data.</text>
</comment>
<keyword evidence="3" id="KW-1185">Reference proteome</keyword>
<dbReference type="AlphaFoldDB" id="A0A6N7WN23"/>
<gene>
    <name evidence="2" type="ORF">FYJ45_22175</name>
</gene>
<dbReference type="Pfam" id="PF13619">
    <property type="entry name" value="KTSC"/>
    <property type="match status" value="1"/>
</dbReference>
<name>A0A6N7WN23_9FIRM</name>
<feature type="domain" description="KTSC" evidence="1">
    <location>
        <begin position="1"/>
        <end position="41"/>
    </location>
</feature>
<feature type="non-terminal residue" evidence="2">
    <location>
        <position position="1"/>
    </location>
</feature>
<evidence type="ECO:0000313" key="3">
    <source>
        <dbReference type="Proteomes" id="UP000436047"/>
    </source>
</evidence>